<feature type="compositionally biased region" description="Basic residues" evidence="1">
    <location>
        <begin position="44"/>
        <end position="54"/>
    </location>
</feature>
<gene>
    <name evidence="2" type="ORF">B0I36DRAFT_318452</name>
</gene>
<dbReference type="Proteomes" id="UP000756346">
    <property type="component" value="Unassembled WGS sequence"/>
</dbReference>
<reference evidence="2" key="1">
    <citation type="journal article" date="2021" name="Nat. Commun.">
        <title>Genetic determinants of endophytism in the Arabidopsis root mycobiome.</title>
        <authorList>
            <person name="Mesny F."/>
            <person name="Miyauchi S."/>
            <person name="Thiergart T."/>
            <person name="Pickel B."/>
            <person name="Atanasova L."/>
            <person name="Karlsson M."/>
            <person name="Huettel B."/>
            <person name="Barry K.W."/>
            <person name="Haridas S."/>
            <person name="Chen C."/>
            <person name="Bauer D."/>
            <person name="Andreopoulos W."/>
            <person name="Pangilinan J."/>
            <person name="LaButti K."/>
            <person name="Riley R."/>
            <person name="Lipzen A."/>
            <person name="Clum A."/>
            <person name="Drula E."/>
            <person name="Henrissat B."/>
            <person name="Kohler A."/>
            <person name="Grigoriev I.V."/>
            <person name="Martin F.M."/>
            <person name="Hacquard S."/>
        </authorList>
    </citation>
    <scope>NUCLEOTIDE SEQUENCE</scope>
    <source>
        <strain evidence="2">MPI-CAGE-CH-0230</strain>
    </source>
</reference>
<proteinExistence type="predicted"/>
<comment type="caution">
    <text evidence="2">The sequence shown here is derived from an EMBL/GenBank/DDBJ whole genome shotgun (WGS) entry which is preliminary data.</text>
</comment>
<sequence>MPVTRSASRRSQTPASSATPSRICKIPAKSKAKTKPASKTAARGMHKKLSKKRGSTAGRSPGPATAAAAAAAAAVFAVPELLVEILANVDDTKTLLLAQRVSRAWHTAITQTVELQKLLFFHPVIARETDDVTNPETRRINPLLEERFPTFFPPHELQSGQDFYHLHAMQADWTDGNPFGFMEAAGSSRADREPYLRRGASWRRMLVQQPAVMKLGYIQNQGRSEQSYYRAVVDCRDEQGLRMGKLYDLVYQYAGSWKAGGLGNFTVYRRVPRLDPPVHSYSAKCGGEEVALSRFGPDVGFVALRNAAGDRYFPLDAITSKGALLPEYLPTEWQPISLKLEHTNSQDWFG</sequence>
<dbReference type="RefSeq" id="XP_046015574.1">
    <property type="nucleotide sequence ID" value="XM_046153286.1"/>
</dbReference>
<feature type="region of interest" description="Disordered" evidence="1">
    <location>
        <begin position="1"/>
        <end position="63"/>
    </location>
</feature>
<keyword evidence="3" id="KW-1185">Reference proteome</keyword>
<dbReference type="EMBL" id="JAGTJQ010000003">
    <property type="protein sequence ID" value="KAH7035481.1"/>
    <property type="molecule type" value="Genomic_DNA"/>
</dbReference>
<dbReference type="GeneID" id="70182832"/>
<protein>
    <recommendedName>
        <fullName evidence="4">F-box domain-containing protein</fullName>
    </recommendedName>
</protein>
<evidence type="ECO:0000313" key="3">
    <source>
        <dbReference type="Proteomes" id="UP000756346"/>
    </source>
</evidence>
<evidence type="ECO:0008006" key="4">
    <source>
        <dbReference type="Google" id="ProtNLM"/>
    </source>
</evidence>
<organism evidence="2 3">
    <name type="scientific">Microdochium trichocladiopsis</name>
    <dbReference type="NCBI Taxonomy" id="1682393"/>
    <lineage>
        <taxon>Eukaryota</taxon>
        <taxon>Fungi</taxon>
        <taxon>Dikarya</taxon>
        <taxon>Ascomycota</taxon>
        <taxon>Pezizomycotina</taxon>
        <taxon>Sordariomycetes</taxon>
        <taxon>Xylariomycetidae</taxon>
        <taxon>Xylariales</taxon>
        <taxon>Microdochiaceae</taxon>
        <taxon>Microdochium</taxon>
    </lineage>
</organism>
<name>A0A9P8YBS3_9PEZI</name>
<feature type="compositionally biased region" description="Polar residues" evidence="1">
    <location>
        <begin position="1"/>
        <end position="20"/>
    </location>
</feature>
<accession>A0A9P8YBS3</accession>
<dbReference type="AlphaFoldDB" id="A0A9P8YBS3"/>
<dbReference type="OrthoDB" id="3800738at2759"/>
<evidence type="ECO:0000256" key="1">
    <source>
        <dbReference type="SAM" id="MobiDB-lite"/>
    </source>
</evidence>
<evidence type="ECO:0000313" key="2">
    <source>
        <dbReference type="EMBL" id="KAH7035481.1"/>
    </source>
</evidence>